<gene>
    <name evidence="8" type="ORF">CDAUBV1_LOCUS4535</name>
</gene>
<evidence type="ECO:0000256" key="6">
    <source>
        <dbReference type="PIRSR" id="PIRSR602129-50"/>
    </source>
</evidence>
<dbReference type="Pfam" id="PF00282">
    <property type="entry name" value="Pyridoxal_deC"/>
    <property type="match status" value="1"/>
</dbReference>
<evidence type="ECO:0000256" key="7">
    <source>
        <dbReference type="RuleBase" id="RU000382"/>
    </source>
</evidence>
<feature type="modified residue" description="N6-(pyridoxal phosphate)lysine" evidence="6">
    <location>
        <position position="324"/>
    </location>
</feature>
<dbReference type="InterPro" id="IPR010977">
    <property type="entry name" value="Aromatic_deC"/>
</dbReference>
<evidence type="ECO:0000256" key="2">
    <source>
        <dbReference type="ARBA" id="ARBA00009533"/>
    </source>
</evidence>
<dbReference type="AlphaFoldDB" id="A0AAV2T755"/>
<organism evidence="8 9">
    <name type="scientific">Calicophoron daubneyi</name>
    <name type="common">Rumen fluke</name>
    <name type="synonym">Paramphistomum daubneyi</name>
    <dbReference type="NCBI Taxonomy" id="300641"/>
    <lineage>
        <taxon>Eukaryota</taxon>
        <taxon>Metazoa</taxon>
        <taxon>Spiralia</taxon>
        <taxon>Lophotrochozoa</taxon>
        <taxon>Platyhelminthes</taxon>
        <taxon>Trematoda</taxon>
        <taxon>Digenea</taxon>
        <taxon>Plagiorchiida</taxon>
        <taxon>Pronocephalata</taxon>
        <taxon>Paramphistomoidea</taxon>
        <taxon>Paramphistomidae</taxon>
        <taxon>Calicophoron</taxon>
    </lineage>
</organism>
<evidence type="ECO:0000256" key="1">
    <source>
        <dbReference type="ARBA" id="ARBA00001933"/>
    </source>
</evidence>
<dbReference type="GO" id="GO:0005737">
    <property type="term" value="C:cytoplasm"/>
    <property type="evidence" value="ECO:0007669"/>
    <property type="project" value="TreeGrafter"/>
</dbReference>
<reference evidence="8" key="1">
    <citation type="submission" date="2024-06" db="EMBL/GenBank/DDBJ databases">
        <authorList>
            <person name="Liu X."/>
            <person name="Lenzi L."/>
            <person name="Haldenby T S."/>
            <person name="Uol C."/>
        </authorList>
    </citation>
    <scope>NUCLEOTIDE SEQUENCE</scope>
</reference>
<protein>
    <recommendedName>
        <fullName evidence="10">Aromatic-L-amino-acid decarboxylase</fullName>
    </recommendedName>
</protein>
<keyword evidence="5 7" id="KW-0456">Lyase</keyword>
<comment type="caution">
    <text evidence="8">The sequence shown here is derived from an EMBL/GenBank/DDBJ whole genome shotgun (WGS) entry which is preliminary data.</text>
</comment>
<dbReference type="GO" id="GO:0019752">
    <property type="term" value="P:carboxylic acid metabolic process"/>
    <property type="evidence" value="ECO:0007669"/>
    <property type="project" value="InterPro"/>
</dbReference>
<keyword evidence="3" id="KW-0210">Decarboxylase</keyword>
<dbReference type="Gene3D" id="3.40.640.10">
    <property type="entry name" value="Type I PLP-dependent aspartate aminotransferase-like (Major domain)"/>
    <property type="match status" value="1"/>
</dbReference>
<dbReference type="EMBL" id="CAXLJL010000112">
    <property type="protein sequence ID" value="CAL5132017.1"/>
    <property type="molecule type" value="Genomic_DNA"/>
</dbReference>
<accession>A0AAV2T755</accession>
<evidence type="ECO:0000313" key="8">
    <source>
        <dbReference type="EMBL" id="CAL5132017.1"/>
    </source>
</evidence>
<dbReference type="GO" id="GO:0006520">
    <property type="term" value="P:amino acid metabolic process"/>
    <property type="evidence" value="ECO:0007669"/>
    <property type="project" value="InterPro"/>
</dbReference>
<evidence type="ECO:0000256" key="4">
    <source>
        <dbReference type="ARBA" id="ARBA00022898"/>
    </source>
</evidence>
<dbReference type="InterPro" id="IPR015422">
    <property type="entry name" value="PyrdxlP-dep_Trfase_small"/>
</dbReference>
<proteinExistence type="inferred from homology"/>
<comment type="cofactor">
    <cofactor evidence="1 6 7">
        <name>pyridoxal 5'-phosphate</name>
        <dbReference type="ChEBI" id="CHEBI:597326"/>
    </cofactor>
</comment>
<dbReference type="InterPro" id="IPR015421">
    <property type="entry name" value="PyrdxlP-dep_Trfase_major"/>
</dbReference>
<name>A0AAV2T755_CALDB</name>
<dbReference type="InterPro" id="IPR015424">
    <property type="entry name" value="PyrdxlP-dep_Trfase"/>
</dbReference>
<dbReference type="PANTHER" id="PTHR11999:SF70">
    <property type="entry name" value="MIP05841P"/>
    <property type="match status" value="1"/>
</dbReference>
<evidence type="ECO:0008006" key="10">
    <source>
        <dbReference type="Google" id="ProtNLM"/>
    </source>
</evidence>
<dbReference type="InterPro" id="IPR002129">
    <property type="entry name" value="PyrdxlP-dep_de-COase"/>
</dbReference>
<dbReference type="GO" id="GO:0030170">
    <property type="term" value="F:pyridoxal phosphate binding"/>
    <property type="evidence" value="ECO:0007669"/>
    <property type="project" value="InterPro"/>
</dbReference>
<dbReference type="Gene3D" id="3.90.1150.10">
    <property type="entry name" value="Aspartate Aminotransferase, domain 1"/>
    <property type="match status" value="1"/>
</dbReference>
<dbReference type="PANTHER" id="PTHR11999">
    <property type="entry name" value="GROUP II PYRIDOXAL-5-PHOSPHATE DECARBOXYLASE"/>
    <property type="match status" value="1"/>
</dbReference>
<evidence type="ECO:0000256" key="5">
    <source>
        <dbReference type="ARBA" id="ARBA00023239"/>
    </source>
</evidence>
<keyword evidence="4 6" id="KW-0663">Pyridoxal phosphate</keyword>
<evidence type="ECO:0000256" key="3">
    <source>
        <dbReference type="ARBA" id="ARBA00022793"/>
    </source>
</evidence>
<dbReference type="GO" id="GO:0016831">
    <property type="term" value="F:carboxy-lyase activity"/>
    <property type="evidence" value="ECO:0007669"/>
    <property type="project" value="UniProtKB-KW"/>
</dbReference>
<dbReference type="PRINTS" id="PR00800">
    <property type="entry name" value="YHDCRBOXLASE"/>
</dbReference>
<evidence type="ECO:0000313" key="9">
    <source>
        <dbReference type="Proteomes" id="UP001497525"/>
    </source>
</evidence>
<dbReference type="Gene3D" id="1.20.1340.10">
    <property type="entry name" value="dopa decarboxylase, N-terminal domain"/>
    <property type="match status" value="1"/>
</dbReference>
<dbReference type="SUPFAM" id="SSF53383">
    <property type="entry name" value="PLP-dependent transferases"/>
    <property type="match status" value="1"/>
</dbReference>
<comment type="similarity">
    <text evidence="2 7">Belongs to the group II decarboxylase family.</text>
</comment>
<dbReference type="Proteomes" id="UP001497525">
    <property type="component" value="Unassembled WGS sequence"/>
</dbReference>
<sequence length="504" mass="57157">MDDKQFLTACQQLANFVIDYRNQLASRKFPVLPDLQVIKPGYLRPLLPDRAPEESENFSLVLDDVYKKILIGVTHWQHPSFHAYFPTASSYPAMLGDLLSGAIGAVGFSWISCPACTELETITLDWLAKAMELPSKFLFYPEGEHQDRTGGGVIECSASLACSTIVMTVRDKALRQMKTIDAYTDEDRLKGQGPGALLDRFVVYTSDQAHSSVFRAFYVAMLQCHQIHSTHRDKRMIFDAKELENAIEHDKSKGFVPLLCVATIGSTNTCEFDDLEAIGKVCKKHKMWLHVDAAYGGCARLCPEYRHLFKGVEYANSISFNPHKMLMTNFDCSVLWLDDCRVLIEAFNVSPTYLGHKFQGMPDYGKWSLNLGRRFRSLKLWFVLRTFGLSGLRDVIHKHVQLAKEFEQLLITDRRFEVVNDVRFGLVCFQLKGSNDLTKILGDELLHDGRIYLVPGSVVKDGKDVYFLRFVTSHRSNSADVEYAFRVISEVTSRILEETAVNSN</sequence>